<dbReference type="Gene3D" id="3.10.20.90">
    <property type="entry name" value="Phosphatidylinositol 3-kinase Catalytic Subunit, Chain A, domain 1"/>
    <property type="match status" value="1"/>
</dbReference>
<dbReference type="SMART" id="SM01402">
    <property type="entry name" value="Ribosomal_S27"/>
    <property type="match status" value="1"/>
</dbReference>
<accession>A0A0L0DJC2</accession>
<keyword evidence="5 8" id="KW-0689">Ribosomal protein</keyword>
<dbReference type="SUPFAM" id="SSF54236">
    <property type="entry name" value="Ubiquitin-like"/>
    <property type="match status" value="1"/>
</dbReference>
<dbReference type="STRING" id="461836.A0A0L0DJC2"/>
<dbReference type="Proteomes" id="UP000054408">
    <property type="component" value="Unassembled WGS sequence"/>
</dbReference>
<dbReference type="AlphaFoldDB" id="A0A0L0DJC2"/>
<dbReference type="PROSITE" id="PS50053">
    <property type="entry name" value="UBIQUITIN_2"/>
    <property type="match status" value="1"/>
</dbReference>
<dbReference type="eggNOG" id="KOG0004">
    <property type="taxonomic scope" value="Eukaryota"/>
</dbReference>
<evidence type="ECO:0000313" key="8">
    <source>
        <dbReference type="EMBL" id="KNC52504.1"/>
    </source>
</evidence>
<dbReference type="InterPro" id="IPR000626">
    <property type="entry name" value="Ubiquitin-like_dom"/>
</dbReference>
<comment type="similarity">
    <text evidence="2">In the C-terminal section; belongs to the eukaryotic ribosomal protein eS31 family.</text>
</comment>
<dbReference type="InterPro" id="IPR038582">
    <property type="entry name" value="Ribosomal_eS31_euk-type_sf"/>
</dbReference>
<dbReference type="InterPro" id="IPR002906">
    <property type="entry name" value="Ribosomal_eS31"/>
</dbReference>
<dbReference type="InterPro" id="IPR011332">
    <property type="entry name" value="Ribosomal_zn-bd"/>
</dbReference>
<keyword evidence="3" id="KW-1017">Isopeptide bond</keyword>
<dbReference type="Gene3D" id="6.20.50.150">
    <property type="match status" value="1"/>
</dbReference>
<keyword evidence="4" id="KW-0862">Zinc</keyword>
<dbReference type="OMA" id="GVFMAFH"/>
<evidence type="ECO:0000313" key="9">
    <source>
        <dbReference type="Proteomes" id="UP000054408"/>
    </source>
</evidence>
<dbReference type="CDD" id="cd17039">
    <property type="entry name" value="Ubl_ubiquitin_like"/>
    <property type="match status" value="1"/>
</dbReference>
<evidence type="ECO:0000256" key="1">
    <source>
        <dbReference type="ARBA" id="ARBA00008373"/>
    </source>
</evidence>
<comment type="similarity">
    <text evidence="1">In the N-terminal section; belongs to the ubiquitin family.</text>
</comment>
<dbReference type="SMART" id="SM00213">
    <property type="entry name" value="UBQ"/>
    <property type="match status" value="1"/>
</dbReference>
<evidence type="ECO:0000259" key="7">
    <source>
        <dbReference type="PROSITE" id="PS50053"/>
    </source>
</evidence>
<dbReference type="Pfam" id="PF00240">
    <property type="entry name" value="ubiquitin"/>
    <property type="match status" value="1"/>
</dbReference>
<dbReference type="InterPro" id="IPR029071">
    <property type="entry name" value="Ubiquitin-like_domsf"/>
</dbReference>
<dbReference type="Pfam" id="PF01599">
    <property type="entry name" value="Ribosomal_S27"/>
    <property type="match status" value="1"/>
</dbReference>
<evidence type="ECO:0000256" key="6">
    <source>
        <dbReference type="ARBA" id="ARBA00023274"/>
    </source>
</evidence>
<name>A0A0L0DJC2_THETB</name>
<protein>
    <submittedName>
        <fullName evidence="8">Ubiquitin/ribosomal protein S27 fusion protein</fullName>
    </submittedName>
</protein>
<evidence type="ECO:0000256" key="5">
    <source>
        <dbReference type="ARBA" id="ARBA00022980"/>
    </source>
</evidence>
<organism evidence="8 9">
    <name type="scientific">Thecamonas trahens ATCC 50062</name>
    <dbReference type="NCBI Taxonomy" id="461836"/>
    <lineage>
        <taxon>Eukaryota</taxon>
        <taxon>Apusozoa</taxon>
        <taxon>Apusomonadida</taxon>
        <taxon>Apusomonadidae</taxon>
        <taxon>Thecamonas</taxon>
    </lineage>
</organism>
<gene>
    <name evidence="8" type="ORF">AMSG_08067</name>
</gene>
<evidence type="ECO:0000256" key="4">
    <source>
        <dbReference type="ARBA" id="ARBA00022833"/>
    </source>
</evidence>
<dbReference type="GeneID" id="25566839"/>
<sequence length="145" mass="16145">MQIFVKFQGKSTAVDVTAASVDEFRADVAARTGVPAAEQVLAFNGKLLSELSALEHGDTINMNLRLAGGAKKRKKKVYTTPKKVKHQKKKVKLAVLAYYQVDNNGKITRLRRECPDCDAGVFMATHFDRQYCGKCGLTYVFDQQQ</sequence>
<feature type="domain" description="Ubiquitin-like" evidence="7">
    <location>
        <begin position="1"/>
        <end position="55"/>
    </location>
</feature>
<dbReference type="EMBL" id="GL349473">
    <property type="protein sequence ID" value="KNC52504.1"/>
    <property type="molecule type" value="Genomic_DNA"/>
</dbReference>
<keyword evidence="9" id="KW-1185">Reference proteome</keyword>
<dbReference type="NCBIfam" id="NF001669">
    <property type="entry name" value="PRK00432.1"/>
    <property type="match status" value="1"/>
</dbReference>
<dbReference type="GO" id="GO:0005840">
    <property type="term" value="C:ribosome"/>
    <property type="evidence" value="ECO:0007669"/>
    <property type="project" value="UniProtKB-KW"/>
</dbReference>
<dbReference type="RefSeq" id="XP_013755298.1">
    <property type="nucleotide sequence ID" value="XM_013899844.1"/>
</dbReference>
<dbReference type="GO" id="GO:0006412">
    <property type="term" value="P:translation"/>
    <property type="evidence" value="ECO:0007669"/>
    <property type="project" value="InterPro"/>
</dbReference>
<dbReference type="SUPFAM" id="SSF57829">
    <property type="entry name" value="Zn-binding ribosomal proteins"/>
    <property type="match status" value="1"/>
</dbReference>
<evidence type="ECO:0000256" key="3">
    <source>
        <dbReference type="ARBA" id="ARBA00022499"/>
    </source>
</evidence>
<dbReference type="GO" id="GO:0003735">
    <property type="term" value="F:structural constituent of ribosome"/>
    <property type="evidence" value="ECO:0007669"/>
    <property type="project" value="InterPro"/>
</dbReference>
<proteinExistence type="inferred from homology"/>
<dbReference type="OrthoDB" id="428577at2759"/>
<evidence type="ECO:0000256" key="2">
    <source>
        <dbReference type="ARBA" id="ARBA00009891"/>
    </source>
</evidence>
<reference evidence="8 9" key="1">
    <citation type="submission" date="2010-05" db="EMBL/GenBank/DDBJ databases">
        <title>The Genome Sequence of Thecamonas trahens ATCC 50062.</title>
        <authorList>
            <consortium name="The Broad Institute Genome Sequencing Platform"/>
            <person name="Russ C."/>
            <person name="Cuomo C."/>
            <person name="Shea T."/>
            <person name="Young S.K."/>
            <person name="Zeng Q."/>
            <person name="Koehrsen M."/>
            <person name="Haas B."/>
            <person name="Borodovsky M."/>
            <person name="Guigo R."/>
            <person name="Alvarado L."/>
            <person name="Berlin A."/>
            <person name="Bochicchio J."/>
            <person name="Borenstein D."/>
            <person name="Chapman S."/>
            <person name="Chen Z."/>
            <person name="Freedman E."/>
            <person name="Gellesch M."/>
            <person name="Goldberg J."/>
            <person name="Griggs A."/>
            <person name="Gujja S."/>
            <person name="Heilman E."/>
            <person name="Heiman D."/>
            <person name="Hepburn T."/>
            <person name="Howarth C."/>
            <person name="Jen D."/>
            <person name="Larson L."/>
            <person name="Mehta T."/>
            <person name="Park D."/>
            <person name="Pearson M."/>
            <person name="Roberts A."/>
            <person name="Saif S."/>
            <person name="Shenoy N."/>
            <person name="Sisk P."/>
            <person name="Stolte C."/>
            <person name="Sykes S."/>
            <person name="Thomson T."/>
            <person name="Walk T."/>
            <person name="White J."/>
            <person name="Yandava C."/>
            <person name="Burger G."/>
            <person name="Gray M.W."/>
            <person name="Holland P.W.H."/>
            <person name="King N."/>
            <person name="Lang F.B.F."/>
            <person name="Roger A.J."/>
            <person name="Ruiz-Trillo I."/>
            <person name="Lander E."/>
            <person name="Nusbaum C."/>
        </authorList>
    </citation>
    <scope>NUCLEOTIDE SEQUENCE [LARGE SCALE GENOMIC DNA]</scope>
    <source>
        <strain evidence="8 9">ATCC 50062</strain>
    </source>
</reference>
<keyword evidence="6" id="KW-0687">Ribonucleoprotein</keyword>
<dbReference type="GO" id="GO:1990904">
    <property type="term" value="C:ribonucleoprotein complex"/>
    <property type="evidence" value="ECO:0007669"/>
    <property type="project" value="UniProtKB-KW"/>
</dbReference>